<dbReference type="Proteomes" id="UP000532373">
    <property type="component" value="Unassembled WGS sequence"/>
</dbReference>
<dbReference type="EMBL" id="JACHGI010000022">
    <property type="protein sequence ID" value="MBB6470082.1"/>
    <property type="molecule type" value="Genomic_DNA"/>
</dbReference>
<proteinExistence type="predicted"/>
<reference evidence="1 2" key="1">
    <citation type="submission" date="2020-08" db="EMBL/GenBank/DDBJ databases">
        <title>Genomic Encyclopedia of Type Strains, Phase IV (KMG-IV): sequencing the most valuable type-strain genomes for metagenomic binning, comparative biology and taxonomic classification.</title>
        <authorList>
            <person name="Goeker M."/>
        </authorList>
    </citation>
    <scope>NUCLEOTIDE SEQUENCE [LARGE SCALE GENOMIC DNA]</scope>
    <source>
        <strain evidence="1 2">DSM 17454</strain>
    </source>
</reference>
<evidence type="ECO:0000313" key="2">
    <source>
        <dbReference type="Proteomes" id="UP000532373"/>
    </source>
</evidence>
<sequence>MLTPDNREFEQVTKTDDMRFDDMTPDEMTIGDLLGLLADHRDKPLVFSHGGRAVKPGYHVTEVKAGAFSALDCGANPESWTEIFIQLWDVDEGERTHMPSGKFAAIIGKVSEHLSLDPAAKLTFEVSDGLAPMQLHKASSATVSDGQVHVQLVPRAASCKPRDRWLAAQSQVAASCCGPAKGQPCCS</sequence>
<name>A0A8E1WMJ5_9HYPH</name>
<dbReference type="Pfam" id="PF20001">
    <property type="entry name" value="DUF6428"/>
    <property type="match status" value="1"/>
</dbReference>
<accession>A0A8E1WMJ5</accession>
<dbReference type="InterPro" id="IPR045534">
    <property type="entry name" value="DUF6428"/>
</dbReference>
<gene>
    <name evidence="1" type="ORF">HNQ96_005976</name>
</gene>
<comment type="caution">
    <text evidence="1">The sequence shown here is derived from an EMBL/GenBank/DDBJ whole genome shotgun (WGS) entry which is preliminary data.</text>
</comment>
<evidence type="ECO:0000313" key="1">
    <source>
        <dbReference type="EMBL" id="MBB6470082.1"/>
    </source>
</evidence>
<organism evidence="1 2">
    <name type="scientific">Aminobacter carboxidus</name>
    <dbReference type="NCBI Taxonomy" id="376165"/>
    <lineage>
        <taxon>Bacteria</taxon>
        <taxon>Pseudomonadati</taxon>
        <taxon>Pseudomonadota</taxon>
        <taxon>Alphaproteobacteria</taxon>
        <taxon>Hyphomicrobiales</taxon>
        <taxon>Phyllobacteriaceae</taxon>
        <taxon>Aminobacter</taxon>
    </lineage>
</organism>
<protein>
    <submittedName>
        <fullName evidence="1">Uncharacterized protein</fullName>
    </submittedName>
</protein>
<dbReference type="AlphaFoldDB" id="A0A8E1WMJ5"/>